<dbReference type="CDD" id="cd12087">
    <property type="entry name" value="TM_EGFR-like"/>
    <property type="match status" value="1"/>
</dbReference>
<dbReference type="OrthoDB" id="432528at2759"/>
<dbReference type="EMBL" id="JABAYA010000057">
    <property type="protein sequence ID" value="KAF7727383.1"/>
    <property type="molecule type" value="Genomic_DNA"/>
</dbReference>
<dbReference type="AlphaFoldDB" id="A0A8H7BTX6"/>
<proteinExistence type="predicted"/>
<keyword evidence="3" id="KW-0812">Transmembrane</keyword>
<accession>A0A8H7BTX6</accession>
<dbReference type="PANTHER" id="PTHR46093">
    <property type="entry name" value="ACYL-COA-BINDING DOMAIN-CONTAINING PROTEIN 5"/>
    <property type="match status" value="1"/>
</dbReference>
<sequence>MAMCQYDTKTSGWRRIWTPNAPLARRNAAADVTSTGEIMFWGGNSDTLTGSSEFAWQNTVVAWDPLNTWIGPSANYSGPLRSNATITQIRDTNGQLVIIGGTAVPDPSVDDEVTNVPLANMSDIILYDPRTGRWANVVATGNIPTKRKHHTTILHPDGHTLIVFGGEGWNDTSLYLLNDVALLDTRNWVWSTPAITGTALYRSNHTSILIDQKMWVLAGTNTTAKAVDIQILDLGTWSWTFNAQGNRPPLYAVGGPGGLAGIVIGSVIFLAALIAGIILWYRRRKRDNDSVETFENQSFHSRWLKSSPQPLPSESTASSSWPMPRTSYGFSSVTSPQPSPISPYMSTPSQHHYVFNDGAPHYDYSTSW</sequence>
<keyword evidence="1" id="KW-0880">Kelch repeat</keyword>
<keyword evidence="3" id="KW-0472">Membrane</keyword>
<feature type="transmembrane region" description="Helical" evidence="3">
    <location>
        <begin position="258"/>
        <end position="281"/>
    </location>
</feature>
<evidence type="ECO:0000256" key="2">
    <source>
        <dbReference type="ARBA" id="ARBA00022737"/>
    </source>
</evidence>
<dbReference type="SUPFAM" id="SSF117281">
    <property type="entry name" value="Kelch motif"/>
    <property type="match status" value="1"/>
</dbReference>
<evidence type="ECO:0000313" key="5">
    <source>
        <dbReference type="Proteomes" id="UP000605846"/>
    </source>
</evidence>
<dbReference type="InterPro" id="IPR015915">
    <property type="entry name" value="Kelch-typ_b-propeller"/>
</dbReference>
<protein>
    <submittedName>
        <fullName evidence="4">Kelch domain-containing protein 2</fullName>
    </submittedName>
</protein>
<dbReference type="Proteomes" id="UP000605846">
    <property type="component" value="Unassembled WGS sequence"/>
</dbReference>
<keyword evidence="3" id="KW-1133">Transmembrane helix</keyword>
<keyword evidence="5" id="KW-1185">Reference proteome</keyword>
<keyword evidence="2" id="KW-0677">Repeat</keyword>
<dbReference type="PANTHER" id="PTHR46093:SF3">
    <property type="entry name" value="ACYL-COA-BINDING DOMAIN-CONTAINING PROTEIN 4"/>
    <property type="match status" value="1"/>
</dbReference>
<evidence type="ECO:0000313" key="4">
    <source>
        <dbReference type="EMBL" id="KAF7727383.1"/>
    </source>
</evidence>
<gene>
    <name evidence="4" type="primary">KLHDC2</name>
    <name evidence="4" type="ORF">EC973_007547</name>
</gene>
<name>A0A8H7BTX6_9FUNG</name>
<organism evidence="4 5">
    <name type="scientific">Apophysomyces ossiformis</name>
    <dbReference type="NCBI Taxonomy" id="679940"/>
    <lineage>
        <taxon>Eukaryota</taxon>
        <taxon>Fungi</taxon>
        <taxon>Fungi incertae sedis</taxon>
        <taxon>Mucoromycota</taxon>
        <taxon>Mucoromycotina</taxon>
        <taxon>Mucoromycetes</taxon>
        <taxon>Mucorales</taxon>
        <taxon>Mucorineae</taxon>
        <taxon>Mucoraceae</taxon>
        <taxon>Apophysomyces</taxon>
    </lineage>
</organism>
<reference evidence="4" key="1">
    <citation type="submission" date="2020-01" db="EMBL/GenBank/DDBJ databases">
        <title>Genome Sequencing of Three Apophysomyces-Like Fungal Strains Confirms a Novel Fungal Genus in the Mucoromycota with divergent Burkholderia-like Endosymbiotic Bacteria.</title>
        <authorList>
            <person name="Stajich J.E."/>
            <person name="Macias A.M."/>
            <person name="Carter-House D."/>
            <person name="Lovett B."/>
            <person name="Kasson L.R."/>
            <person name="Berry K."/>
            <person name="Grigoriev I."/>
            <person name="Chang Y."/>
            <person name="Spatafora J."/>
            <person name="Kasson M.T."/>
        </authorList>
    </citation>
    <scope>NUCLEOTIDE SEQUENCE</scope>
    <source>
        <strain evidence="4">NRRL A-21654</strain>
    </source>
</reference>
<evidence type="ECO:0000256" key="3">
    <source>
        <dbReference type="SAM" id="Phobius"/>
    </source>
</evidence>
<evidence type="ECO:0000256" key="1">
    <source>
        <dbReference type="ARBA" id="ARBA00022441"/>
    </source>
</evidence>
<dbReference type="Gene3D" id="2.120.10.80">
    <property type="entry name" value="Kelch-type beta propeller"/>
    <property type="match status" value="1"/>
</dbReference>
<comment type="caution">
    <text evidence="4">The sequence shown here is derived from an EMBL/GenBank/DDBJ whole genome shotgun (WGS) entry which is preliminary data.</text>
</comment>
<dbReference type="Pfam" id="PF24681">
    <property type="entry name" value="Kelch_KLHDC2_KLHL20_DRC7"/>
    <property type="match status" value="1"/>
</dbReference>